<comment type="caution">
    <text evidence="1">The sequence shown here is derived from an EMBL/GenBank/DDBJ whole genome shotgun (WGS) entry which is preliminary data.</text>
</comment>
<dbReference type="OrthoDB" id="5124265at2"/>
<reference evidence="1 2" key="2">
    <citation type="submission" date="2018-06" db="EMBL/GenBank/DDBJ databases">
        <title>Sequencing of bacterial isolates from soil warming experiment in Harvard Forest, Massachusetts, USA.</title>
        <authorList>
            <person name="Deangelis K.PhD."/>
        </authorList>
    </citation>
    <scope>NUCLEOTIDE SEQUENCE [LARGE SCALE GENOMIC DNA]</scope>
    <source>
        <strain evidence="1 2">GAS496</strain>
    </source>
</reference>
<accession>A0A318HAH4</accession>
<evidence type="ECO:0000313" key="1">
    <source>
        <dbReference type="EMBL" id="PXX04142.1"/>
    </source>
</evidence>
<reference evidence="2" key="1">
    <citation type="submission" date="2018-05" db="EMBL/GenBank/DDBJ databases">
        <authorList>
            <person name="Deangelis K."/>
            <person name="Huntemann M."/>
            <person name="Clum A."/>
            <person name="Pillay M."/>
            <person name="Palaniappan K."/>
            <person name="Varghese N."/>
            <person name="Mikhailova N."/>
            <person name="Stamatis D."/>
            <person name="Reddy T."/>
            <person name="Daum C."/>
            <person name="Shapiro N."/>
            <person name="Ivanova N."/>
            <person name="Kyrpides N."/>
            <person name="Woyke T."/>
        </authorList>
    </citation>
    <scope>NUCLEOTIDE SEQUENCE [LARGE SCALE GENOMIC DNA]</scope>
    <source>
        <strain evidence="2">GAS496</strain>
    </source>
</reference>
<dbReference type="Proteomes" id="UP000247781">
    <property type="component" value="Unassembled WGS sequence"/>
</dbReference>
<gene>
    <name evidence="1" type="ORF">C8E89_12133</name>
</gene>
<dbReference type="AlphaFoldDB" id="A0A318HAH4"/>
<organism evidence="1 2">
    <name type="scientific">Mycolicibacterium moriokaense</name>
    <dbReference type="NCBI Taxonomy" id="39691"/>
    <lineage>
        <taxon>Bacteria</taxon>
        <taxon>Bacillati</taxon>
        <taxon>Actinomycetota</taxon>
        <taxon>Actinomycetes</taxon>
        <taxon>Mycobacteriales</taxon>
        <taxon>Mycobacteriaceae</taxon>
        <taxon>Mycolicibacterium</taxon>
    </lineage>
</organism>
<proteinExistence type="predicted"/>
<dbReference type="EMBL" id="QJJU01000021">
    <property type="protein sequence ID" value="PXX04142.1"/>
    <property type="molecule type" value="Genomic_DNA"/>
</dbReference>
<sequence>MRLVADSGLWSTGQSLAHPPLTAVLEVSGAVLSWIVDDPSAAAQITFTDPVRADWLWRVLGEQGHSALAAAVDGRPPGTAIELTGVNVLPGSLEPLRRLALGHWLGRWWPASQRDGIAALDGALLDAEIAVLTADAQDFFTDDTFDSDVAELLRPHAATLNAHLHSSDPRVIELVRTCAELADDVGVAFGEADRVPLRRDDYALAAGPDPGRNLASAIATGADSVNWSAIPPCIFDAAERTVAWRVEAADGVTKAVVRVELSGPGPGPGLASGIAVRLRSGSIGGAGALDADGVAEFQLVDAADQPVTESAAWDHDWRSAAVTVGADVRESPQTRERIRDFARARLRGLVPDAFLAEVIAAESDY</sequence>
<protein>
    <submittedName>
        <fullName evidence="1">Uncharacterized protein</fullName>
    </submittedName>
</protein>
<evidence type="ECO:0000313" key="2">
    <source>
        <dbReference type="Proteomes" id="UP000247781"/>
    </source>
</evidence>
<dbReference type="RefSeq" id="WP_110318804.1">
    <property type="nucleotide sequence ID" value="NZ_QJJU01000021.1"/>
</dbReference>
<name>A0A318HAH4_9MYCO</name>
<keyword evidence="2" id="KW-1185">Reference proteome</keyword>